<reference evidence="10 11" key="1">
    <citation type="submission" date="2017-05" db="EMBL/GenBank/DDBJ databases">
        <title>Complete and WGS of Bordetella genogroups.</title>
        <authorList>
            <person name="Spilker T."/>
            <person name="LiPuma J."/>
        </authorList>
    </citation>
    <scope>NUCLEOTIDE SEQUENCE [LARGE SCALE GENOMIC DNA]</scope>
    <source>
        <strain evidence="10 11">AU9919</strain>
    </source>
</reference>
<dbReference type="InterPro" id="IPR000515">
    <property type="entry name" value="MetI-like"/>
</dbReference>
<evidence type="ECO:0000256" key="3">
    <source>
        <dbReference type="ARBA" id="ARBA00022475"/>
    </source>
</evidence>
<dbReference type="AlphaFoldDB" id="A0A261TNL0"/>
<feature type="compositionally biased region" description="Polar residues" evidence="8">
    <location>
        <begin position="1"/>
        <end position="29"/>
    </location>
</feature>
<feature type="transmembrane region" description="Helical" evidence="7">
    <location>
        <begin position="453"/>
        <end position="472"/>
    </location>
</feature>
<dbReference type="InterPro" id="IPR035906">
    <property type="entry name" value="MetI-like_sf"/>
</dbReference>
<feature type="transmembrane region" description="Helical" evidence="7">
    <location>
        <begin position="536"/>
        <end position="557"/>
    </location>
</feature>
<feature type="transmembrane region" description="Helical" evidence="7">
    <location>
        <begin position="660"/>
        <end position="678"/>
    </location>
</feature>
<dbReference type="FunFam" id="1.10.3720.10:FF:000001">
    <property type="entry name" value="Glycine betaine ABC transporter, permease"/>
    <property type="match status" value="1"/>
</dbReference>
<evidence type="ECO:0000256" key="4">
    <source>
        <dbReference type="ARBA" id="ARBA00022692"/>
    </source>
</evidence>
<dbReference type="SUPFAM" id="SSF161098">
    <property type="entry name" value="MetI-like"/>
    <property type="match status" value="2"/>
</dbReference>
<feature type="transmembrane region" description="Helical" evidence="7">
    <location>
        <begin position="563"/>
        <end position="582"/>
    </location>
</feature>
<feature type="transmembrane region" description="Helical" evidence="7">
    <location>
        <begin position="187"/>
        <end position="208"/>
    </location>
</feature>
<feature type="transmembrane region" description="Helical" evidence="7">
    <location>
        <begin position="231"/>
        <end position="257"/>
    </location>
</feature>
<dbReference type="GO" id="GO:0005275">
    <property type="term" value="F:amine transmembrane transporter activity"/>
    <property type="evidence" value="ECO:0007669"/>
    <property type="project" value="TreeGrafter"/>
</dbReference>
<accession>A0A261TNL0</accession>
<feature type="transmembrane region" description="Helical" evidence="7">
    <location>
        <begin position="309"/>
        <end position="328"/>
    </location>
</feature>
<protein>
    <recommendedName>
        <fullName evidence="9">ABC transmembrane type-1 domain-containing protein</fullName>
    </recommendedName>
</protein>
<keyword evidence="2 7" id="KW-0813">Transport</keyword>
<comment type="caution">
    <text evidence="10">The sequence shown here is derived from an EMBL/GenBank/DDBJ whole genome shotgun (WGS) entry which is preliminary data.</text>
</comment>
<feature type="transmembrane region" description="Helical" evidence="7">
    <location>
        <begin position="48"/>
        <end position="65"/>
    </location>
</feature>
<dbReference type="PANTHER" id="PTHR47737">
    <property type="entry name" value="GLYCINE BETAINE/PROLINE BETAINE TRANSPORT SYSTEM PERMEASE PROTEIN PROW"/>
    <property type="match status" value="1"/>
</dbReference>
<feature type="domain" description="ABC transmembrane type-1" evidence="9">
    <location>
        <begin position="183"/>
        <end position="362"/>
    </location>
</feature>
<dbReference type="PROSITE" id="PS50928">
    <property type="entry name" value="ABC_TM1"/>
    <property type="match status" value="2"/>
</dbReference>
<keyword evidence="4 7" id="KW-0812">Transmembrane</keyword>
<feature type="transmembrane region" description="Helical" evidence="7">
    <location>
        <begin position="503"/>
        <end position="524"/>
    </location>
</feature>
<feature type="region of interest" description="Disordered" evidence="8">
    <location>
        <begin position="1"/>
        <end position="39"/>
    </location>
</feature>
<sequence>MSQAAMLSKNDVTQALDSPRSTSPATTYSAVMAPPSERRPQASRHRGVFYWITALAIILLGQVAAERVSWVAKYPSDWMLPLKDWIDAFFEWVVYGARFFEGTAFEFTARNVTRGFSSWLSYPLSFSESLFFNGFAGSVPALPWITVTGLATILGHWLGGWRTALLAAVAFTYLALFGVWQPSMQTFALVVITVPMVFLIGLVLGIFMSKGPRFKSVVTPLFDVLQSMPPFAYLVPIVVLYGVGNVSAMIATALFAVPPVARCVALGLETVSSGVLEAGRMMGCTRWQLLWRVQIPAARSLLLTGLNQGVMQTLAMIVLAALIGASGLGSELLTSLQSLRLGQALEQGLAIVVIAVVLDRLSRAYALKAPVYVDPDLSWRQRHPHLVMGLVFLAASVLLARVVPGLAQLSGEHTITSAAFWNAGIDWINLNLYDSVQAFRNFMLLEVLIPIRTFFQAIPWVTFVALVALVGYRFGGWSVALVAGLLIWFPAGTGLWTEAMTTLYMIGTAAVVCIIVGFVLGLLASRTANWSRFAAGVCDFFQTFPSFIYLIPVVMLFKVSDLSAIIAVLLFAVVPMVRYTILGLRSVPASIMEAATQQGTTPLQRFTKVELPIALPEIMLGVNQVIFMALFMVAITALIGTQDLGAQINAARSGNEIGKALVAGLCIAFMGIAADRLIGAWVKRKKVELGLVVA</sequence>
<comment type="subcellular location">
    <subcellularLocation>
        <location evidence="1 7">Cell membrane</location>
        <topology evidence="1 7">Multi-pass membrane protein</topology>
    </subcellularLocation>
</comment>
<dbReference type="GO" id="GO:0043190">
    <property type="term" value="C:ATP-binding cassette (ABC) transporter complex"/>
    <property type="evidence" value="ECO:0007669"/>
    <property type="project" value="TreeGrafter"/>
</dbReference>
<evidence type="ECO:0000256" key="2">
    <source>
        <dbReference type="ARBA" id="ARBA00022448"/>
    </source>
</evidence>
<keyword evidence="3" id="KW-1003">Cell membrane</keyword>
<dbReference type="Gene3D" id="1.10.3720.10">
    <property type="entry name" value="MetI-like"/>
    <property type="match status" value="2"/>
</dbReference>
<keyword evidence="11" id="KW-1185">Reference proteome</keyword>
<dbReference type="Pfam" id="PF00528">
    <property type="entry name" value="BPD_transp_1"/>
    <property type="match status" value="2"/>
</dbReference>
<evidence type="ECO:0000313" key="10">
    <source>
        <dbReference type="EMBL" id="OZI50782.1"/>
    </source>
</evidence>
<keyword evidence="5 7" id="KW-1133">Transmembrane helix</keyword>
<comment type="similarity">
    <text evidence="7">Belongs to the binding-protein-dependent transport system permease family.</text>
</comment>
<dbReference type="GO" id="GO:0031460">
    <property type="term" value="P:glycine betaine transport"/>
    <property type="evidence" value="ECO:0007669"/>
    <property type="project" value="UniProtKB-ARBA"/>
</dbReference>
<dbReference type="RefSeq" id="WP_094839179.1">
    <property type="nucleotide sequence ID" value="NZ_NEVQ01000022.1"/>
</dbReference>
<feature type="transmembrane region" description="Helical" evidence="7">
    <location>
        <begin position="479"/>
        <end position="497"/>
    </location>
</feature>
<feature type="transmembrane region" description="Helical" evidence="7">
    <location>
        <begin position="160"/>
        <end position="180"/>
    </location>
</feature>
<proteinExistence type="inferred from homology"/>
<evidence type="ECO:0000259" key="9">
    <source>
        <dbReference type="PROSITE" id="PS50928"/>
    </source>
</evidence>
<keyword evidence="6 7" id="KW-0472">Membrane</keyword>
<evidence type="ECO:0000256" key="8">
    <source>
        <dbReference type="SAM" id="MobiDB-lite"/>
    </source>
</evidence>
<feature type="domain" description="ABC transmembrane type-1" evidence="9">
    <location>
        <begin position="499"/>
        <end position="678"/>
    </location>
</feature>
<evidence type="ECO:0000256" key="1">
    <source>
        <dbReference type="ARBA" id="ARBA00004651"/>
    </source>
</evidence>
<dbReference type="Proteomes" id="UP000216885">
    <property type="component" value="Unassembled WGS sequence"/>
</dbReference>
<dbReference type="EMBL" id="NEVQ01000022">
    <property type="protein sequence ID" value="OZI50782.1"/>
    <property type="molecule type" value="Genomic_DNA"/>
</dbReference>
<feature type="transmembrane region" description="Helical" evidence="7">
    <location>
        <begin position="618"/>
        <end position="640"/>
    </location>
</feature>
<name>A0A261TNL0_9BORD</name>
<dbReference type="CDD" id="cd06261">
    <property type="entry name" value="TM_PBP2"/>
    <property type="match status" value="2"/>
</dbReference>
<dbReference type="PANTHER" id="PTHR47737:SF1">
    <property type="entry name" value="GLYCINE BETAINE_PROLINE BETAINE TRANSPORT SYSTEM PERMEASE PROTEIN PROW"/>
    <property type="match status" value="1"/>
</dbReference>
<evidence type="ECO:0000256" key="5">
    <source>
        <dbReference type="ARBA" id="ARBA00022989"/>
    </source>
</evidence>
<evidence type="ECO:0000313" key="11">
    <source>
        <dbReference type="Proteomes" id="UP000216885"/>
    </source>
</evidence>
<dbReference type="GO" id="GO:0015871">
    <property type="term" value="P:choline transport"/>
    <property type="evidence" value="ECO:0007669"/>
    <property type="project" value="TreeGrafter"/>
</dbReference>
<evidence type="ECO:0000256" key="6">
    <source>
        <dbReference type="ARBA" id="ARBA00023136"/>
    </source>
</evidence>
<dbReference type="GO" id="GO:0015226">
    <property type="term" value="F:carnitine transmembrane transporter activity"/>
    <property type="evidence" value="ECO:0007669"/>
    <property type="project" value="TreeGrafter"/>
</dbReference>
<gene>
    <name evidence="10" type="ORF">CAL20_23445</name>
</gene>
<organism evidence="10 11">
    <name type="scientific">Bordetella genomosp. 4</name>
    <dbReference type="NCBI Taxonomy" id="463044"/>
    <lineage>
        <taxon>Bacteria</taxon>
        <taxon>Pseudomonadati</taxon>
        <taxon>Pseudomonadota</taxon>
        <taxon>Betaproteobacteria</taxon>
        <taxon>Burkholderiales</taxon>
        <taxon>Alcaligenaceae</taxon>
        <taxon>Bordetella</taxon>
    </lineage>
</organism>
<evidence type="ECO:0000256" key="7">
    <source>
        <dbReference type="RuleBase" id="RU363032"/>
    </source>
</evidence>